<protein>
    <submittedName>
        <fullName evidence="2">Uncharacterized protein</fullName>
    </submittedName>
</protein>
<evidence type="ECO:0000313" key="3">
    <source>
        <dbReference type="Proteomes" id="UP000664132"/>
    </source>
</evidence>
<dbReference type="Proteomes" id="UP000664132">
    <property type="component" value="Unassembled WGS sequence"/>
</dbReference>
<sequence length="57" mass="6008">MLVERIDDYFGEIARGDLFGEEHVEFVVGAVPGFGESVLGPDEHAEAGSAPDETVGS</sequence>
<comment type="caution">
    <text evidence="2">The sequence shown here is derived from an EMBL/GenBank/DDBJ whole genome shotgun (WGS) entry which is preliminary data.</text>
</comment>
<evidence type="ECO:0000256" key="1">
    <source>
        <dbReference type="SAM" id="MobiDB-lite"/>
    </source>
</evidence>
<reference evidence="2" key="1">
    <citation type="submission" date="2021-02" db="EMBL/GenBank/DDBJ databases">
        <title>Genome sequence Cadophora malorum strain M34.</title>
        <authorList>
            <person name="Stefanovic E."/>
            <person name="Vu D."/>
            <person name="Scully C."/>
            <person name="Dijksterhuis J."/>
            <person name="Roader J."/>
            <person name="Houbraken J."/>
        </authorList>
    </citation>
    <scope>NUCLEOTIDE SEQUENCE</scope>
    <source>
        <strain evidence="2">M34</strain>
    </source>
</reference>
<feature type="region of interest" description="Disordered" evidence="1">
    <location>
        <begin position="38"/>
        <end position="57"/>
    </location>
</feature>
<gene>
    <name evidence="2" type="ORF">IFR04_008927</name>
</gene>
<name>A0A8H7TAH3_9HELO</name>
<evidence type="ECO:0000313" key="2">
    <source>
        <dbReference type="EMBL" id="KAG4417960.1"/>
    </source>
</evidence>
<organism evidence="2 3">
    <name type="scientific">Cadophora malorum</name>
    <dbReference type="NCBI Taxonomy" id="108018"/>
    <lineage>
        <taxon>Eukaryota</taxon>
        <taxon>Fungi</taxon>
        <taxon>Dikarya</taxon>
        <taxon>Ascomycota</taxon>
        <taxon>Pezizomycotina</taxon>
        <taxon>Leotiomycetes</taxon>
        <taxon>Helotiales</taxon>
        <taxon>Ploettnerulaceae</taxon>
        <taxon>Cadophora</taxon>
    </lineage>
</organism>
<dbReference type="EMBL" id="JAFJYH010000141">
    <property type="protein sequence ID" value="KAG4417960.1"/>
    <property type="molecule type" value="Genomic_DNA"/>
</dbReference>
<accession>A0A8H7TAH3</accession>
<proteinExistence type="predicted"/>
<keyword evidence="3" id="KW-1185">Reference proteome</keyword>
<dbReference type="AlphaFoldDB" id="A0A8H7TAH3"/>